<proteinExistence type="predicted"/>
<name>A0A1Y2IYK5_TRAC3</name>
<dbReference type="EMBL" id="KZ084091">
    <property type="protein sequence ID" value="OSD06147.1"/>
    <property type="molecule type" value="Genomic_DNA"/>
</dbReference>
<reference evidence="1 2" key="1">
    <citation type="journal article" date="2015" name="Biotechnol. Biofuels">
        <title>Enhanced degradation of softwood versus hardwood by the white-rot fungus Pycnoporus coccineus.</title>
        <authorList>
            <person name="Couturier M."/>
            <person name="Navarro D."/>
            <person name="Chevret D."/>
            <person name="Henrissat B."/>
            <person name="Piumi F."/>
            <person name="Ruiz-Duenas F.J."/>
            <person name="Martinez A.T."/>
            <person name="Grigoriev I.V."/>
            <person name="Riley R."/>
            <person name="Lipzen A."/>
            <person name="Berrin J.G."/>
            <person name="Master E.R."/>
            <person name="Rosso M.N."/>
        </authorList>
    </citation>
    <scope>NUCLEOTIDE SEQUENCE [LARGE SCALE GENOMIC DNA]</scope>
    <source>
        <strain evidence="1 2">BRFM310</strain>
    </source>
</reference>
<evidence type="ECO:0000313" key="1">
    <source>
        <dbReference type="EMBL" id="OSD06147.1"/>
    </source>
</evidence>
<evidence type="ECO:0000313" key="2">
    <source>
        <dbReference type="Proteomes" id="UP000193067"/>
    </source>
</evidence>
<gene>
    <name evidence="1" type="ORF">PYCCODRAFT_1083387</name>
</gene>
<organism evidence="1 2">
    <name type="scientific">Trametes coccinea (strain BRFM310)</name>
    <name type="common">Pycnoporus coccineus</name>
    <dbReference type="NCBI Taxonomy" id="1353009"/>
    <lineage>
        <taxon>Eukaryota</taxon>
        <taxon>Fungi</taxon>
        <taxon>Dikarya</taxon>
        <taxon>Basidiomycota</taxon>
        <taxon>Agaricomycotina</taxon>
        <taxon>Agaricomycetes</taxon>
        <taxon>Polyporales</taxon>
        <taxon>Polyporaceae</taxon>
        <taxon>Trametes</taxon>
    </lineage>
</organism>
<dbReference type="Proteomes" id="UP000193067">
    <property type="component" value="Unassembled WGS sequence"/>
</dbReference>
<keyword evidence="2" id="KW-1185">Reference proteome</keyword>
<accession>A0A1Y2IYK5</accession>
<sequence>MASVGSWAVFARSLGALPRSLPVGPFLFRPLLRSAPHHGRQRPLPPAIPSARTSRASDCRSGPGPFHHTLIDLLQGFLQLLFQPPWPPARMRFERFRLTLSAVVLVTYLHRITAFVRLNLTVPYTRSICLWDCSQPALLGKQGSPILFGVSLIYGQDPGGMCAQCHSTIVPLTAAPCYTTVCTWFPVCLITTIKAHD</sequence>
<dbReference type="AlphaFoldDB" id="A0A1Y2IYK5"/>
<protein>
    <submittedName>
        <fullName evidence="1">Uncharacterized protein</fullName>
    </submittedName>
</protein>